<dbReference type="RefSeq" id="WP_151022845.1">
    <property type="nucleotide sequence ID" value="NZ_BAAAEB010000005.1"/>
</dbReference>
<dbReference type="InterPro" id="IPR027417">
    <property type="entry name" value="P-loop_NTPase"/>
</dbReference>
<dbReference type="InterPro" id="IPR038726">
    <property type="entry name" value="PDDEXK_AddAB-type"/>
</dbReference>
<feature type="region of interest" description="Disordered" evidence="1">
    <location>
        <begin position="253"/>
        <end position="284"/>
    </location>
</feature>
<sequence>MTTLRFRPGRDFLDNAAAAAWYFLDRCEQHGQSASAAHLVVPTAAQIPGVRQALDRAARAAGAPRLLPRILTLGHWLLDFPPAMLHGGKVRSHAARLLAVQQAIRGQDWLRQAFGAQTEPAAWGLAQTVLTVCDELSARWLEDAAIRDDDAVLADDRADLLQQALQRTYAHLSERFLGEEARIVLAFWQALSGPDDPLPARRRALQALAQQLTGPVVWLGPTPPTPIEAAFLRAAADMVPVLEIGYDWSGGAAEGETNEGAANEADRQGRGDAEAATGLPFDRAGNGDGGNWYGTLLRLWPECRLPADTTALPSLPTLMAPRLPADRPRVRLIGSARFEDEAAAAADQLVRWLNEGRKQLALVAHDRVVARRARALLARAGAPVRDETGWKLSTTRAAAALMRWFDLVVGDGDTAALLDLLKSPFCLPQLPQRGAAIALLERQVRRHGITGGWRRLLQRFPATPQAQWSADTLSDTGPHDDEQAAVLAAAQGATAALLRQLAGEAQAWPRGNDARPVGFWLQRLQATLDALEMRAALTADDAGAQLLDALARLDELPDDEASATATLTLAEFRAMLAALLEAVAYKEPSEPAAARITILPLNGARMRRFDGVVIVGCDDAQLPSTAAELMFFSNQMRRELGLEDREARFAQQARDLAEVLLNNDDVVMTWQRFGGRGEPKHVSGWLERLAVHCEAAGAPIGASVAPSVHEAIAQAGGMPAPSAPELAPARWTAQSYNMLRRCPYQFFAGRMLGLAGLEAVSDDLEKRDIGELLHQILLRYHRDVQARDLRDDAARVAHLQAVSREVFDGVMAEDGNAIGYYRRWLAVLPSYVAWQAAREREGWYWQAGELDAGAELPMRDGQPIRLHGRIDRLDRHRDGRHAVLDYKTQSAARLKRKARDAQEDCQLPFYGLLRADARAGSWIALEDGRNEPRSASPASRREVSLPDFGEAVAWLQQQLTHDALRLREGAPLPAFGDAAACTWCNARGLCRKGFWQSTALPDAVAAAPRYMHDRPPAQRSAAPGERTDEPSNEPSSNDPGGPLA</sequence>
<dbReference type="AlphaFoldDB" id="A0A849BDA3"/>
<accession>A0A849BDA3</accession>
<dbReference type="SUPFAM" id="SSF52540">
    <property type="entry name" value="P-loop containing nucleoside triphosphate hydrolases"/>
    <property type="match status" value="1"/>
</dbReference>
<dbReference type="Pfam" id="PF12705">
    <property type="entry name" value="PDDEXK_1"/>
    <property type="match status" value="1"/>
</dbReference>
<dbReference type="EMBL" id="JABEMD010000019">
    <property type="protein sequence ID" value="NNH11813.1"/>
    <property type="molecule type" value="Genomic_DNA"/>
</dbReference>
<organism evidence="3 4">
    <name type="scientific">Cupriavidus gilardii</name>
    <dbReference type="NCBI Taxonomy" id="82541"/>
    <lineage>
        <taxon>Bacteria</taxon>
        <taxon>Pseudomonadati</taxon>
        <taxon>Pseudomonadota</taxon>
        <taxon>Betaproteobacteria</taxon>
        <taxon>Burkholderiales</taxon>
        <taxon>Burkholderiaceae</taxon>
        <taxon>Cupriavidus</taxon>
    </lineage>
</organism>
<reference evidence="3 4" key="1">
    <citation type="submission" date="2020-05" db="EMBL/GenBank/DDBJ databases">
        <title>MicrobeNet Type strains.</title>
        <authorList>
            <person name="Nicholson A.C."/>
        </authorList>
    </citation>
    <scope>NUCLEOTIDE SEQUENCE [LARGE SCALE GENOMIC DNA]</scope>
    <source>
        <strain evidence="3 4">ATCC 700815</strain>
    </source>
</reference>
<dbReference type="InterPro" id="IPR011604">
    <property type="entry name" value="PDDEXK-like_dom_sf"/>
</dbReference>
<evidence type="ECO:0000313" key="3">
    <source>
        <dbReference type="EMBL" id="NNH11813.1"/>
    </source>
</evidence>
<evidence type="ECO:0000259" key="2">
    <source>
        <dbReference type="Pfam" id="PF12705"/>
    </source>
</evidence>
<dbReference type="Gene3D" id="3.90.320.10">
    <property type="match status" value="1"/>
</dbReference>
<comment type="caution">
    <text evidence="3">The sequence shown here is derived from an EMBL/GenBank/DDBJ whole genome shotgun (WGS) entry which is preliminary data.</text>
</comment>
<feature type="region of interest" description="Disordered" evidence="1">
    <location>
        <begin position="1007"/>
        <end position="1044"/>
    </location>
</feature>
<feature type="domain" description="PD-(D/E)XK endonuclease-like" evidence="2">
    <location>
        <begin position="730"/>
        <end position="991"/>
    </location>
</feature>
<proteinExistence type="predicted"/>
<feature type="compositionally biased region" description="Low complexity" evidence="1">
    <location>
        <begin position="253"/>
        <end position="263"/>
    </location>
</feature>
<evidence type="ECO:0000256" key="1">
    <source>
        <dbReference type="SAM" id="MobiDB-lite"/>
    </source>
</evidence>
<feature type="compositionally biased region" description="Basic and acidic residues" evidence="1">
    <location>
        <begin position="264"/>
        <end position="273"/>
    </location>
</feature>
<name>A0A849BDA3_9BURK</name>
<protein>
    <submittedName>
        <fullName evidence="3">Recombinase RecB</fullName>
    </submittedName>
</protein>
<evidence type="ECO:0000313" key="4">
    <source>
        <dbReference type="Proteomes" id="UP000542973"/>
    </source>
</evidence>
<gene>
    <name evidence="3" type="ORF">HLB16_13100</name>
</gene>
<dbReference type="Proteomes" id="UP000542973">
    <property type="component" value="Unassembled WGS sequence"/>
</dbReference>